<accession>A0A1F5ZPD7</accession>
<feature type="transmembrane region" description="Helical" evidence="2">
    <location>
        <begin position="258"/>
        <end position="278"/>
    </location>
</feature>
<proteinExistence type="predicted"/>
<evidence type="ECO:0000256" key="1">
    <source>
        <dbReference type="SAM" id="MobiDB-lite"/>
    </source>
</evidence>
<feature type="transmembrane region" description="Helical" evidence="2">
    <location>
        <begin position="209"/>
        <end position="229"/>
    </location>
</feature>
<feature type="compositionally biased region" description="Basic and acidic residues" evidence="1">
    <location>
        <begin position="680"/>
        <end position="694"/>
    </location>
</feature>
<feature type="transmembrane region" description="Helical" evidence="2">
    <location>
        <begin position="234"/>
        <end position="252"/>
    </location>
</feature>
<evidence type="ECO:0000313" key="3">
    <source>
        <dbReference type="EMBL" id="OGG14205.1"/>
    </source>
</evidence>
<evidence type="ECO:0000256" key="2">
    <source>
        <dbReference type="SAM" id="Phobius"/>
    </source>
</evidence>
<protein>
    <submittedName>
        <fullName evidence="3">Uncharacterized protein</fullName>
    </submittedName>
</protein>
<sequence length="718" mass="79989">MPAYLRKIVSIGVLLLFLFINSTSSIFAQNLGQLTPTQVPGAPTDLTTCSNYRPDWRPDTEVTMLGKAAERSRQLLYWVLSPEHQPINNAPVLNDIWKFSLMLVITGAVLVIVAFGFSYILLKRRAMTIDLPPIIIKIAAVLLWAAFSYVLVLGLIQISEIMMRFFIETVGGQNLFNIIFSGVSKETNYIDFIGYRDISFCSQESGKTAMFLINMTNLTYNVMAILLILRNIILWFLLVLSPFLAILMPFVFIRNIGWIWIGVFFQWLFYGPLFALFLSGITKIWVKGIPYGFDFGRVNTDAGQVYRTSINILYGGPAQTLAAGNSANYIDTYAEYVIALVMLWAAIVLPWLLLRIFRDYCCAAIAAAANTLSAIFDRIRQYPPPDKPMPSTPSPTTTAGMAFDLPFRKSVSDVKKVENVRNIENIREISRMSTESIASTMNMSVSSIKDLTRLDMDRLGAETVRSTLNKIGNPNSIVSPMEREKFTSVRSELVDRATRGDAAAQSILSASGGTKDQIMAVPTVSQLRSIPTAGGVKTIGGIRSVPIAGTIAKKTAPSVSLEEYEEVKKMWLNHYREAPVPVSEKIKDRTRWTEEDIKTLTNTINLLASANPEQKQKGLENVAAILPFLLLGGFSEVETMMYLRAKLEAAKQAQAELEAAFKAKEAGKKEASEDENLVEVGEKKEEEKAKEAEGKMNMTMDENNVDKKEDLPKEEKKS</sequence>
<name>A0A1F5ZPD7_9BACT</name>
<comment type="caution">
    <text evidence="3">The sequence shown here is derived from an EMBL/GenBank/DDBJ whole genome shotgun (WGS) entry which is preliminary data.</text>
</comment>
<keyword evidence="2" id="KW-0812">Transmembrane</keyword>
<feature type="compositionally biased region" description="Basic and acidic residues" evidence="1">
    <location>
        <begin position="704"/>
        <end position="718"/>
    </location>
</feature>
<keyword evidence="2" id="KW-0472">Membrane</keyword>
<organism evidence="3 4">
    <name type="scientific">Candidatus Gottesmanbacteria bacterium RIFCSPHIGHO2_01_FULL_39_10</name>
    <dbReference type="NCBI Taxonomy" id="1798375"/>
    <lineage>
        <taxon>Bacteria</taxon>
        <taxon>Candidatus Gottesmaniibacteriota</taxon>
    </lineage>
</organism>
<keyword evidence="2" id="KW-1133">Transmembrane helix</keyword>
<gene>
    <name evidence="3" type="ORF">A2773_06300</name>
</gene>
<dbReference type="AlphaFoldDB" id="A0A1F5ZPD7"/>
<feature type="transmembrane region" description="Helical" evidence="2">
    <location>
        <begin position="134"/>
        <end position="156"/>
    </location>
</feature>
<feature type="transmembrane region" description="Helical" evidence="2">
    <location>
        <begin position="99"/>
        <end position="122"/>
    </location>
</feature>
<dbReference type="EMBL" id="MFJE01000022">
    <property type="protein sequence ID" value="OGG14205.1"/>
    <property type="molecule type" value="Genomic_DNA"/>
</dbReference>
<feature type="transmembrane region" description="Helical" evidence="2">
    <location>
        <begin position="336"/>
        <end position="354"/>
    </location>
</feature>
<evidence type="ECO:0000313" key="4">
    <source>
        <dbReference type="Proteomes" id="UP000177383"/>
    </source>
</evidence>
<dbReference type="Proteomes" id="UP000177383">
    <property type="component" value="Unassembled WGS sequence"/>
</dbReference>
<feature type="region of interest" description="Disordered" evidence="1">
    <location>
        <begin position="663"/>
        <end position="718"/>
    </location>
</feature>
<dbReference type="STRING" id="1798375.A2773_06300"/>
<reference evidence="3 4" key="1">
    <citation type="journal article" date="2016" name="Nat. Commun.">
        <title>Thousands of microbial genomes shed light on interconnected biogeochemical processes in an aquifer system.</title>
        <authorList>
            <person name="Anantharaman K."/>
            <person name="Brown C.T."/>
            <person name="Hug L.A."/>
            <person name="Sharon I."/>
            <person name="Castelle C.J."/>
            <person name="Probst A.J."/>
            <person name="Thomas B.C."/>
            <person name="Singh A."/>
            <person name="Wilkins M.J."/>
            <person name="Karaoz U."/>
            <person name="Brodie E.L."/>
            <person name="Williams K.H."/>
            <person name="Hubbard S.S."/>
            <person name="Banfield J.F."/>
        </authorList>
    </citation>
    <scope>NUCLEOTIDE SEQUENCE [LARGE SCALE GENOMIC DNA]</scope>
</reference>